<dbReference type="EMBL" id="DVGC01000041">
    <property type="protein sequence ID" value="HIR05799.1"/>
    <property type="molecule type" value="Genomic_DNA"/>
</dbReference>
<sequence length="171" mass="19546">MEKQEKLLLLDEKLKKAQKILVGIGAEWKPQTAQEEIRIQEAASRLLALLKDRDYYIITSLEGQDAERIFAEKEHMAAPFGVSFTEKDWEAYTGWLAGTLNRELVILELGEGFQNPSLIRWPFEKTVMLNQKAFLLRVHRQFSQIPEEIKEKAVPVAESSVDFILSCGNPA</sequence>
<reference evidence="1" key="2">
    <citation type="journal article" date="2021" name="PeerJ">
        <title>Extensive microbial diversity within the chicken gut microbiome revealed by metagenomics and culture.</title>
        <authorList>
            <person name="Gilroy R."/>
            <person name="Ravi A."/>
            <person name="Getino M."/>
            <person name="Pursley I."/>
            <person name="Horton D.L."/>
            <person name="Alikhan N.F."/>
            <person name="Baker D."/>
            <person name="Gharbi K."/>
            <person name="Hall N."/>
            <person name="Watson M."/>
            <person name="Adriaenssens E.M."/>
            <person name="Foster-Nyarko E."/>
            <person name="Jarju S."/>
            <person name="Secka A."/>
            <person name="Antonio M."/>
            <person name="Oren A."/>
            <person name="Chaudhuri R.R."/>
            <person name="La Ragione R."/>
            <person name="Hildebrand F."/>
            <person name="Pallen M.J."/>
        </authorList>
    </citation>
    <scope>NUCLEOTIDE SEQUENCE</scope>
    <source>
        <strain evidence="1">CHK180-2868</strain>
    </source>
</reference>
<evidence type="ECO:0000313" key="2">
    <source>
        <dbReference type="Proteomes" id="UP000824250"/>
    </source>
</evidence>
<organism evidence="1 2">
    <name type="scientific">Candidatus Copromonas faecavium</name>
    <name type="common">nom. illeg.</name>
    <dbReference type="NCBI Taxonomy" id="2840740"/>
    <lineage>
        <taxon>Bacteria</taxon>
        <taxon>Bacillati</taxon>
        <taxon>Bacillota</taxon>
        <taxon>Clostridia</taxon>
        <taxon>Lachnospirales</taxon>
        <taxon>Lachnospiraceae</taxon>
        <taxon>Candidatus Copromonas (nom. illeg.)</taxon>
    </lineage>
</organism>
<accession>A0A9D1A4X7</accession>
<name>A0A9D1A4X7_9FIRM</name>
<proteinExistence type="predicted"/>
<evidence type="ECO:0000313" key="1">
    <source>
        <dbReference type="EMBL" id="HIR05799.1"/>
    </source>
</evidence>
<comment type="caution">
    <text evidence="1">The sequence shown here is derived from an EMBL/GenBank/DDBJ whole genome shotgun (WGS) entry which is preliminary data.</text>
</comment>
<gene>
    <name evidence="1" type="ORF">IAB28_07515</name>
</gene>
<protein>
    <submittedName>
        <fullName evidence="1">Uncharacterized protein</fullName>
    </submittedName>
</protein>
<reference evidence="1" key="1">
    <citation type="submission" date="2020-10" db="EMBL/GenBank/DDBJ databases">
        <authorList>
            <person name="Gilroy R."/>
        </authorList>
    </citation>
    <scope>NUCLEOTIDE SEQUENCE</scope>
    <source>
        <strain evidence="1">CHK180-2868</strain>
    </source>
</reference>
<dbReference type="Proteomes" id="UP000824250">
    <property type="component" value="Unassembled WGS sequence"/>
</dbReference>
<dbReference type="AlphaFoldDB" id="A0A9D1A4X7"/>